<dbReference type="AlphaFoldDB" id="A0A9X3BFL0"/>
<dbReference type="Proteomes" id="UP001155483">
    <property type="component" value="Unassembled WGS sequence"/>
</dbReference>
<gene>
    <name evidence="1" type="ORF">OCK74_08305</name>
</gene>
<protein>
    <submittedName>
        <fullName evidence="1">Uncharacterized protein</fullName>
    </submittedName>
</protein>
<comment type="caution">
    <text evidence="1">The sequence shown here is derived from an EMBL/GenBank/DDBJ whole genome shotgun (WGS) entry which is preliminary data.</text>
</comment>
<evidence type="ECO:0000313" key="2">
    <source>
        <dbReference type="Proteomes" id="UP001155483"/>
    </source>
</evidence>
<organism evidence="1 2">
    <name type="scientific">Paraflavisolibacter caeni</name>
    <dbReference type="NCBI Taxonomy" id="2982496"/>
    <lineage>
        <taxon>Bacteria</taxon>
        <taxon>Pseudomonadati</taxon>
        <taxon>Bacteroidota</taxon>
        <taxon>Chitinophagia</taxon>
        <taxon>Chitinophagales</taxon>
        <taxon>Chitinophagaceae</taxon>
        <taxon>Paraflavisolibacter</taxon>
    </lineage>
</organism>
<sequence>MIPQFDKLSGADRELLMKAPVMISVLASCSFGQVNEAQKNDAIKLAHLRQFTAPPLLQEYYKEVEKGFKKQYEEEVKLYFPFDEEKRNGLKREISKVNEVITKLDPFFGKLLLKSLEGYAKHVKNSVHTVFQDFIFPITYSKLNNYL</sequence>
<dbReference type="RefSeq" id="WP_279296555.1">
    <property type="nucleotide sequence ID" value="NZ_JAOTIF010000004.1"/>
</dbReference>
<accession>A0A9X3BFL0</accession>
<evidence type="ECO:0000313" key="1">
    <source>
        <dbReference type="EMBL" id="MCU7549114.1"/>
    </source>
</evidence>
<dbReference type="EMBL" id="JAOTIF010000004">
    <property type="protein sequence ID" value="MCU7549114.1"/>
    <property type="molecule type" value="Genomic_DNA"/>
</dbReference>
<name>A0A9X3BFL0_9BACT</name>
<reference evidence="1" key="2">
    <citation type="submission" date="2023-04" db="EMBL/GenBank/DDBJ databases">
        <title>Paracnuella aquatica gen. nov., sp. nov., a member of the family Chitinophagaceae isolated from a hot spring.</title>
        <authorList>
            <person name="Wang C."/>
        </authorList>
    </citation>
    <scope>NUCLEOTIDE SEQUENCE</scope>
    <source>
        <strain evidence="1">LB-8</strain>
    </source>
</reference>
<keyword evidence="2" id="KW-1185">Reference proteome</keyword>
<proteinExistence type="predicted"/>
<reference evidence="1" key="1">
    <citation type="submission" date="2022-09" db="EMBL/GenBank/DDBJ databases">
        <authorList>
            <person name="Yuan C."/>
            <person name="Ke Z."/>
        </authorList>
    </citation>
    <scope>NUCLEOTIDE SEQUENCE</scope>
    <source>
        <strain evidence="1">LB-8</strain>
    </source>
</reference>
<dbReference type="PROSITE" id="PS51257">
    <property type="entry name" value="PROKAR_LIPOPROTEIN"/>
    <property type="match status" value="1"/>
</dbReference>